<reference evidence="2" key="1">
    <citation type="submission" date="2020-02" db="EMBL/GenBank/DDBJ databases">
        <authorList>
            <person name="Meier V. D."/>
        </authorList>
    </citation>
    <scope>NUCLEOTIDE SEQUENCE</scope>
    <source>
        <strain evidence="2">AVDCRST_MAG73</strain>
    </source>
</reference>
<evidence type="ECO:0000313" key="2">
    <source>
        <dbReference type="EMBL" id="CAA9531403.1"/>
    </source>
</evidence>
<protein>
    <submittedName>
        <fullName evidence="2">Uncharacterized protein</fullName>
    </submittedName>
</protein>
<evidence type="ECO:0000256" key="1">
    <source>
        <dbReference type="SAM" id="MobiDB-lite"/>
    </source>
</evidence>
<feature type="region of interest" description="Disordered" evidence="1">
    <location>
        <begin position="1"/>
        <end position="40"/>
    </location>
</feature>
<dbReference type="AlphaFoldDB" id="A0A6J4TT10"/>
<organism evidence="2">
    <name type="scientific">uncultured Thermomicrobiales bacterium</name>
    <dbReference type="NCBI Taxonomy" id="1645740"/>
    <lineage>
        <taxon>Bacteria</taxon>
        <taxon>Pseudomonadati</taxon>
        <taxon>Thermomicrobiota</taxon>
        <taxon>Thermomicrobia</taxon>
        <taxon>Thermomicrobiales</taxon>
        <taxon>environmental samples</taxon>
    </lineage>
</organism>
<accession>A0A6J4TT10</accession>
<dbReference type="EMBL" id="CADCWE010000058">
    <property type="protein sequence ID" value="CAA9531403.1"/>
    <property type="molecule type" value="Genomic_DNA"/>
</dbReference>
<sequence>MWSPCSGSCRREPHQPRTHPNVTPVDDPAPPGRRPVRSLD</sequence>
<proteinExistence type="predicted"/>
<name>A0A6J4TT10_9BACT</name>
<gene>
    <name evidence="2" type="ORF">AVDCRST_MAG73-987</name>
</gene>